<evidence type="ECO:0008006" key="5">
    <source>
        <dbReference type="Google" id="ProtNLM"/>
    </source>
</evidence>
<reference evidence="2 4" key="2">
    <citation type="journal article" date="2013" name="Nature">
        <title>Insights into bilaterian evolution from three spiralian genomes.</title>
        <authorList>
            <person name="Simakov O."/>
            <person name="Marletaz F."/>
            <person name="Cho S.J."/>
            <person name="Edsinger-Gonzales E."/>
            <person name="Havlak P."/>
            <person name="Hellsten U."/>
            <person name="Kuo D.H."/>
            <person name="Larsson T."/>
            <person name="Lv J."/>
            <person name="Arendt D."/>
            <person name="Savage R."/>
            <person name="Osoegawa K."/>
            <person name="de Jong P."/>
            <person name="Grimwood J."/>
            <person name="Chapman J.A."/>
            <person name="Shapiro H."/>
            <person name="Aerts A."/>
            <person name="Otillar R.P."/>
            <person name="Terry A.Y."/>
            <person name="Boore J.L."/>
            <person name="Grigoriev I.V."/>
            <person name="Lindberg D.R."/>
            <person name="Seaver E.C."/>
            <person name="Weisblat D.A."/>
            <person name="Putnam N.H."/>
            <person name="Rokhsar D.S."/>
        </authorList>
    </citation>
    <scope>NUCLEOTIDE SEQUENCE</scope>
</reference>
<dbReference type="CTD" id="20213730"/>
<dbReference type="HOGENOM" id="CLU_010194_2_1_1"/>
<dbReference type="PANTHER" id="PTHR44269:SF2">
    <property type="entry name" value="DEHYDROGENASE_REDUCTASE SDR FAMILY MEMBER 7"/>
    <property type="match status" value="1"/>
</dbReference>
<dbReference type="InterPro" id="IPR002347">
    <property type="entry name" value="SDR_fam"/>
</dbReference>
<dbReference type="eggNOG" id="KOG1205">
    <property type="taxonomic scope" value="Eukaryota"/>
</dbReference>
<reference evidence="4" key="1">
    <citation type="submission" date="2012-12" db="EMBL/GenBank/DDBJ databases">
        <authorList>
            <person name="Hellsten U."/>
            <person name="Grimwood J."/>
            <person name="Chapman J.A."/>
            <person name="Shapiro H."/>
            <person name="Aerts A."/>
            <person name="Otillar R.P."/>
            <person name="Terry A.Y."/>
            <person name="Boore J.L."/>
            <person name="Simakov O."/>
            <person name="Marletaz F."/>
            <person name="Cho S.-J."/>
            <person name="Edsinger-Gonzales E."/>
            <person name="Havlak P."/>
            <person name="Kuo D.-H."/>
            <person name="Larsson T."/>
            <person name="Lv J."/>
            <person name="Arendt D."/>
            <person name="Savage R."/>
            <person name="Osoegawa K."/>
            <person name="de Jong P."/>
            <person name="Lindberg D.R."/>
            <person name="Seaver E.C."/>
            <person name="Weisblat D.A."/>
            <person name="Putnam N.H."/>
            <person name="Grigoriev I.V."/>
            <person name="Rokhsar D.S."/>
        </authorList>
    </citation>
    <scope>NUCLEOTIDE SEQUENCE</scope>
</reference>
<dbReference type="Gene3D" id="3.40.50.720">
    <property type="entry name" value="NAD(P)-binding Rossmann-like Domain"/>
    <property type="match status" value="1"/>
</dbReference>
<dbReference type="GeneID" id="20213730"/>
<gene>
    <name evidence="3" type="primary">20213730</name>
    <name evidence="2" type="ORF">HELRODRAFT_65082</name>
</gene>
<comment type="similarity">
    <text evidence="1">Belongs to the short-chain dehydrogenases/reductases (SDR) family.</text>
</comment>
<dbReference type="InterPro" id="IPR036291">
    <property type="entry name" value="NAD(P)-bd_dom_sf"/>
</dbReference>
<dbReference type="InterPro" id="IPR053011">
    <property type="entry name" value="SDR_family_member_7"/>
</dbReference>
<dbReference type="KEGG" id="hro:HELRODRAFT_65082"/>
<dbReference type="Proteomes" id="UP000015101">
    <property type="component" value="Unassembled WGS sequence"/>
</dbReference>
<dbReference type="SUPFAM" id="SSF51735">
    <property type="entry name" value="NAD(P)-binding Rossmann-fold domains"/>
    <property type="match status" value="1"/>
</dbReference>
<dbReference type="AlphaFoldDB" id="T1FY32"/>
<dbReference type="EMBL" id="AMQM01000992">
    <property type="status" value="NOT_ANNOTATED_CDS"/>
    <property type="molecule type" value="Genomic_DNA"/>
</dbReference>
<dbReference type="PRINTS" id="PR00081">
    <property type="entry name" value="GDHRDH"/>
</dbReference>
<evidence type="ECO:0000313" key="4">
    <source>
        <dbReference type="Proteomes" id="UP000015101"/>
    </source>
</evidence>
<dbReference type="OMA" id="TKGVNAM"/>
<dbReference type="RefSeq" id="XP_009020122.1">
    <property type="nucleotide sequence ID" value="XM_009021874.1"/>
</dbReference>
<dbReference type="InParanoid" id="T1FY32"/>
<dbReference type="OrthoDB" id="47007at2759"/>
<dbReference type="FunCoup" id="T1FY32">
    <property type="interactions" value="175"/>
</dbReference>
<keyword evidence="4" id="KW-1185">Reference proteome</keyword>
<name>T1FY32_HELRO</name>
<dbReference type="EMBL" id="KB096742">
    <property type="protein sequence ID" value="ESO02714.1"/>
    <property type="molecule type" value="Genomic_DNA"/>
</dbReference>
<proteinExistence type="inferred from homology"/>
<organism evidence="3 4">
    <name type="scientific">Helobdella robusta</name>
    <name type="common">Californian leech</name>
    <dbReference type="NCBI Taxonomy" id="6412"/>
    <lineage>
        <taxon>Eukaryota</taxon>
        <taxon>Metazoa</taxon>
        <taxon>Spiralia</taxon>
        <taxon>Lophotrochozoa</taxon>
        <taxon>Annelida</taxon>
        <taxon>Clitellata</taxon>
        <taxon>Hirudinea</taxon>
        <taxon>Rhynchobdellida</taxon>
        <taxon>Glossiphoniidae</taxon>
        <taxon>Helobdella</taxon>
    </lineage>
</organism>
<evidence type="ECO:0000313" key="2">
    <source>
        <dbReference type="EMBL" id="ESO02714.1"/>
    </source>
</evidence>
<reference evidence="3" key="3">
    <citation type="submission" date="2015-06" db="UniProtKB">
        <authorList>
            <consortium name="EnsemblMetazoa"/>
        </authorList>
    </citation>
    <scope>IDENTIFICATION</scope>
</reference>
<evidence type="ECO:0000313" key="3">
    <source>
        <dbReference type="EnsemblMetazoa" id="HelroP65082"/>
    </source>
</evidence>
<sequence length="264" mass="29985">MWKERFGNRIDKLKGRVCWVTGASSGIGEYLSYELARANCKLVLSARNKAALDEVKKRCLTTGRLTEDDILVLPFDVKNVGYHKEAMQIVLKKFNQIDILINNAGRSQREFIIDTDISVDKELIDLNVLSPISLVKCVLPDMIKRKSGHIVVTSSLAGKFGLPYSASYCLSKWAINGWHESLYCEMKQHNIDVTIVCPGPIDTKCEDNCISNSFKKSVKKMTSSRCAELMLVAIVNKLQEVWIARQPFLFFTYLNQFLPQLVLW</sequence>
<dbReference type="PRINTS" id="PR00080">
    <property type="entry name" value="SDRFAMILY"/>
</dbReference>
<dbReference type="STRING" id="6412.T1FY32"/>
<dbReference type="EnsemblMetazoa" id="HelroT65082">
    <property type="protein sequence ID" value="HelroP65082"/>
    <property type="gene ID" value="HelroG65082"/>
</dbReference>
<evidence type="ECO:0000256" key="1">
    <source>
        <dbReference type="RuleBase" id="RU000363"/>
    </source>
</evidence>
<dbReference type="Pfam" id="PF00106">
    <property type="entry name" value="adh_short"/>
    <property type="match status" value="1"/>
</dbReference>
<dbReference type="PANTHER" id="PTHR44269">
    <property type="entry name" value="DEHYDROGENASE/REDUCTASE SDR FAMILY MEMBER 7-RELATED"/>
    <property type="match status" value="1"/>
</dbReference>
<accession>T1FY32</accession>
<protein>
    <recommendedName>
        <fullName evidence="5">Dehydrogenase/reductase SDR family member 7</fullName>
    </recommendedName>
</protein>